<proteinExistence type="predicted"/>
<dbReference type="SUPFAM" id="SSF52833">
    <property type="entry name" value="Thioredoxin-like"/>
    <property type="match status" value="1"/>
</dbReference>
<keyword evidence="3" id="KW-1185">Reference proteome</keyword>
<dbReference type="EMBL" id="RAPK01000012">
    <property type="protein sequence ID" value="RKD68759.1"/>
    <property type="molecule type" value="Genomic_DNA"/>
</dbReference>
<gene>
    <name evidence="2" type="ORF">ATL39_3221</name>
</gene>
<accession>A0A419UW06</accession>
<comment type="caution">
    <text evidence="2">The sequence shown here is derived from an EMBL/GenBank/DDBJ whole genome shotgun (WGS) entry which is preliminary data.</text>
</comment>
<dbReference type="InterPro" id="IPR050620">
    <property type="entry name" value="Thioredoxin_H-type-like"/>
</dbReference>
<sequence length="108" mass="12656">MKNIHTREEWNEAIKEEAAVIMFSAGWCPDCRVIEPELPAIEEEYSSFTFYHLDRDELIEICQEQGVMGIPSFLTFSKGSELHRFVSRDRKTPEEIKQFLDESLKEKA</sequence>
<dbReference type="Gene3D" id="3.40.30.10">
    <property type="entry name" value="Glutaredoxin"/>
    <property type="match status" value="1"/>
</dbReference>
<dbReference type="AlphaFoldDB" id="A0A419UW06"/>
<keyword evidence="2" id="KW-0413">Isomerase</keyword>
<dbReference type="PANTHER" id="PTHR10438:SF468">
    <property type="entry name" value="THIOREDOXIN-1-RELATED"/>
    <property type="match status" value="1"/>
</dbReference>
<dbReference type="PROSITE" id="PS51352">
    <property type="entry name" value="THIOREDOXIN_2"/>
    <property type="match status" value="1"/>
</dbReference>
<evidence type="ECO:0000313" key="3">
    <source>
        <dbReference type="Proteomes" id="UP000285120"/>
    </source>
</evidence>
<dbReference type="OrthoDB" id="7629852at2"/>
<feature type="domain" description="Thioredoxin" evidence="1">
    <location>
        <begin position="1"/>
        <end position="105"/>
    </location>
</feature>
<dbReference type="Pfam" id="PF00085">
    <property type="entry name" value="Thioredoxin"/>
    <property type="match status" value="1"/>
</dbReference>
<name>A0A419UW06_9BACL</name>
<dbReference type="RefSeq" id="WP_120194359.1">
    <property type="nucleotide sequence ID" value="NZ_RAPK01000012.1"/>
</dbReference>
<dbReference type="PANTHER" id="PTHR10438">
    <property type="entry name" value="THIOREDOXIN"/>
    <property type="match status" value="1"/>
</dbReference>
<dbReference type="GO" id="GO:0016853">
    <property type="term" value="F:isomerase activity"/>
    <property type="evidence" value="ECO:0007669"/>
    <property type="project" value="UniProtKB-KW"/>
</dbReference>
<evidence type="ECO:0000313" key="2">
    <source>
        <dbReference type="EMBL" id="RKD68759.1"/>
    </source>
</evidence>
<reference evidence="2 3" key="1">
    <citation type="submission" date="2018-09" db="EMBL/GenBank/DDBJ databases">
        <title>Genomic Encyclopedia of Archaeal and Bacterial Type Strains, Phase II (KMG-II): from individual species to whole genera.</title>
        <authorList>
            <person name="Goeker M."/>
        </authorList>
    </citation>
    <scope>NUCLEOTIDE SEQUENCE [LARGE SCALE GENOMIC DNA]</scope>
    <source>
        <strain evidence="2 3">DSM 17008</strain>
    </source>
</reference>
<dbReference type="InterPro" id="IPR013766">
    <property type="entry name" value="Thioredoxin_domain"/>
</dbReference>
<evidence type="ECO:0000259" key="1">
    <source>
        <dbReference type="PROSITE" id="PS51352"/>
    </source>
</evidence>
<dbReference type="CDD" id="cd02947">
    <property type="entry name" value="TRX_family"/>
    <property type="match status" value="1"/>
</dbReference>
<dbReference type="InterPro" id="IPR036249">
    <property type="entry name" value="Thioredoxin-like_sf"/>
</dbReference>
<protein>
    <submittedName>
        <fullName evidence="2">Thiol-disulfide isomerase/thioredoxin</fullName>
    </submittedName>
</protein>
<organism evidence="2 3">
    <name type="scientific">Sinobaca qinghaiensis</name>
    <dbReference type="NCBI Taxonomy" id="342944"/>
    <lineage>
        <taxon>Bacteria</taxon>
        <taxon>Bacillati</taxon>
        <taxon>Bacillota</taxon>
        <taxon>Bacilli</taxon>
        <taxon>Bacillales</taxon>
        <taxon>Sporolactobacillaceae</taxon>
        <taxon>Sinobaca</taxon>
    </lineage>
</organism>
<dbReference type="Proteomes" id="UP000285120">
    <property type="component" value="Unassembled WGS sequence"/>
</dbReference>